<comment type="similarity">
    <text evidence="1">Belongs to the thioredoxin family. DsbA subfamily.</text>
</comment>
<evidence type="ECO:0000256" key="2">
    <source>
        <dbReference type="ARBA" id="ARBA00022729"/>
    </source>
</evidence>
<feature type="domain" description="Thioredoxin-like fold" evidence="6">
    <location>
        <begin position="4"/>
        <end position="125"/>
    </location>
</feature>
<dbReference type="Pfam" id="PF13462">
    <property type="entry name" value="Thioredoxin_4"/>
    <property type="match status" value="1"/>
</dbReference>
<dbReference type="AlphaFoldDB" id="A0A1G9W4H5"/>
<evidence type="ECO:0000256" key="4">
    <source>
        <dbReference type="ARBA" id="ARBA00023157"/>
    </source>
</evidence>
<evidence type="ECO:0000313" key="7">
    <source>
        <dbReference type="EMBL" id="SDM79400.1"/>
    </source>
</evidence>
<dbReference type="PANTHER" id="PTHR13887:SF14">
    <property type="entry name" value="DISULFIDE BOND FORMATION PROTEIN D"/>
    <property type="match status" value="1"/>
</dbReference>
<evidence type="ECO:0000256" key="5">
    <source>
        <dbReference type="ARBA" id="ARBA00023284"/>
    </source>
</evidence>
<proteinExistence type="inferred from homology"/>
<evidence type="ECO:0000256" key="1">
    <source>
        <dbReference type="ARBA" id="ARBA00005791"/>
    </source>
</evidence>
<reference evidence="7 8" key="1">
    <citation type="submission" date="2016-10" db="EMBL/GenBank/DDBJ databases">
        <authorList>
            <person name="de Groot N.N."/>
        </authorList>
    </citation>
    <scope>NUCLEOTIDE SEQUENCE [LARGE SCALE GENOMIC DNA]</scope>
    <source>
        <strain evidence="7 8">DSM 17813</strain>
    </source>
</reference>
<dbReference type="EMBL" id="FNGU01000010">
    <property type="protein sequence ID" value="SDM79400.1"/>
    <property type="molecule type" value="Genomic_DNA"/>
</dbReference>
<accession>A0A1G9W4H5</accession>
<keyword evidence="5" id="KW-0676">Redox-active center</keyword>
<keyword evidence="3" id="KW-0560">Oxidoreductase</keyword>
<dbReference type="STRING" id="392333.SAMN05660860_03170"/>
<name>A0A1G9W4H5_9BACT</name>
<dbReference type="Gene3D" id="3.40.30.10">
    <property type="entry name" value="Glutaredoxin"/>
    <property type="match status" value="1"/>
</dbReference>
<dbReference type="Proteomes" id="UP000182146">
    <property type="component" value="Unassembled WGS sequence"/>
</dbReference>
<gene>
    <name evidence="7" type="ORF">SAMN05660860_03170</name>
</gene>
<sequence>MIEEYGDQVRLAIIHHPYRYRDYAHLSAQAAEAARAQGKFWEMHDLMLERKRLDRDSLVGYAGELNLDVARFTRELDGEKYLARINQDVDLAQKLDIYQTPTFFINGRKIVGERPFEDFKKIIDEELAKAKSTGD</sequence>
<protein>
    <submittedName>
        <fullName evidence="7">Thioredoxin</fullName>
    </submittedName>
</protein>
<evidence type="ECO:0000256" key="3">
    <source>
        <dbReference type="ARBA" id="ARBA00023002"/>
    </source>
</evidence>
<dbReference type="OrthoDB" id="9784686at2"/>
<dbReference type="SUPFAM" id="SSF52833">
    <property type="entry name" value="Thioredoxin-like"/>
    <property type="match status" value="1"/>
</dbReference>
<dbReference type="InterPro" id="IPR036249">
    <property type="entry name" value="Thioredoxin-like_sf"/>
</dbReference>
<organism evidence="7 8">
    <name type="scientific">Geoalkalibacter ferrihydriticus</name>
    <dbReference type="NCBI Taxonomy" id="392333"/>
    <lineage>
        <taxon>Bacteria</taxon>
        <taxon>Pseudomonadati</taxon>
        <taxon>Thermodesulfobacteriota</taxon>
        <taxon>Desulfuromonadia</taxon>
        <taxon>Desulfuromonadales</taxon>
        <taxon>Geoalkalibacteraceae</taxon>
        <taxon>Geoalkalibacter</taxon>
    </lineage>
</organism>
<evidence type="ECO:0000259" key="6">
    <source>
        <dbReference type="Pfam" id="PF13462"/>
    </source>
</evidence>
<dbReference type="GO" id="GO:0016491">
    <property type="term" value="F:oxidoreductase activity"/>
    <property type="evidence" value="ECO:0007669"/>
    <property type="project" value="UniProtKB-KW"/>
</dbReference>
<dbReference type="InterPro" id="IPR012336">
    <property type="entry name" value="Thioredoxin-like_fold"/>
</dbReference>
<keyword evidence="4" id="KW-1015">Disulfide bond</keyword>
<dbReference type="PANTHER" id="PTHR13887">
    <property type="entry name" value="GLUTATHIONE S-TRANSFERASE KAPPA"/>
    <property type="match status" value="1"/>
</dbReference>
<keyword evidence="2" id="KW-0732">Signal</keyword>
<evidence type="ECO:0000313" key="8">
    <source>
        <dbReference type="Proteomes" id="UP000182146"/>
    </source>
</evidence>